<dbReference type="InterPro" id="IPR020843">
    <property type="entry name" value="ER"/>
</dbReference>
<dbReference type="CDD" id="cd05288">
    <property type="entry name" value="PGDH"/>
    <property type="match status" value="1"/>
</dbReference>
<evidence type="ECO:0000256" key="1">
    <source>
        <dbReference type="ARBA" id="ARBA00023002"/>
    </source>
</evidence>
<dbReference type="GO" id="GO:0016628">
    <property type="term" value="F:oxidoreductase activity, acting on the CH-CH group of donors, NAD or NADP as acceptor"/>
    <property type="evidence" value="ECO:0007669"/>
    <property type="project" value="InterPro"/>
</dbReference>
<dbReference type="OrthoDB" id="9805663at2"/>
<reference evidence="4" key="1">
    <citation type="submission" date="2016-10" db="EMBL/GenBank/DDBJ databases">
        <authorList>
            <person name="Varghese N."/>
            <person name="Submissions S."/>
        </authorList>
    </citation>
    <scope>NUCLEOTIDE SEQUENCE [LARGE SCALE GENOMIC DNA]</scope>
    <source>
        <strain evidence="4">LMG 26416</strain>
    </source>
</reference>
<sequence>MPQLNRQILLVSRPKGPASVDNFRLVETPLAPLADGEVRVRNHYLSLDPYMRGRMNDAKSYAVPQPLNEVMIGGTVGEVVESRNASFAVGDHVVGTLGWQEFGTSDGVGLRKVDAANVPLSAYLGAVGMPGVTAWYGLNRIIAPQAGQTVVVSAASGAVGGVVGQLAKLAGCRAVGIAGGDEKCRYVTDTLGFDACVDYKAGNLWRDLKAATPDGVDGYFENVGGDMLDATLDRMNEFGRIALCGMIAGYDGEPVPLKQPALILRQRLLVQGFIVTEHLDLWPQALAELGGLVAQKKLIYRETIAQGLENAPEAFLGLLKGRNFGKQLVKLI</sequence>
<dbReference type="STRING" id="416943.SAMN05445871_1954"/>
<dbReference type="SUPFAM" id="SSF51735">
    <property type="entry name" value="NAD(P)-binding Rossmann-fold domains"/>
    <property type="match status" value="1"/>
</dbReference>
<feature type="domain" description="Enoyl reductase (ER)" evidence="2">
    <location>
        <begin position="18"/>
        <end position="329"/>
    </location>
</feature>
<dbReference type="Gene3D" id="3.40.50.720">
    <property type="entry name" value="NAD(P)-binding Rossmann-like Domain"/>
    <property type="match status" value="1"/>
</dbReference>
<evidence type="ECO:0000259" key="2">
    <source>
        <dbReference type="SMART" id="SM00829"/>
    </source>
</evidence>
<dbReference type="InterPro" id="IPR045010">
    <property type="entry name" value="MDR_fam"/>
</dbReference>
<dbReference type="Pfam" id="PF00107">
    <property type="entry name" value="ADH_zinc_N"/>
    <property type="match status" value="1"/>
</dbReference>
<evidence type="ECO:0000313" key="4">
    <source>
        <dbReference type="Proteomes" id="UP000199120"/>
    </source>
</evidence>
<keyword evidence="1" id="KW-0560">Oxidoreductase</keyword>
<name>A0A1H7JFY7_9BURK</name>
<dbReference type="RefSeq" id="WP_090544410.1">
    <property type="nucleotide sequence ID" value="NZ_FNSR01000001.1"/>
</dbReference>
<dbReference type="Gene3D" id="3.90.180.10">
    <property type="entry name" value="Medium-chain alcohol dehydrogenases, catalytic domain"/>
    <property type="match status" value="1"/>
</dbReference>
<dbReference type="InterPro" id="IPR013149">
    <property type="entry name" value="ADH-like_C"/>
</dbReference>
<dbReference type="Pfam" id="PF16884">
    <property type="entry name" value="ADH_N_2"/>
    <property type="match status" value="1"/>
</dbReference>
<dbReference type="FunFam" id="3.40.50.720:FF:000121">
    <property type="entry name" value="Prostaglandin reductase 2"/>
    <property type="match status" value="1"/>
</dbReference>
<dbReference type="Proteomes" id="UP000199120">
    <property type="component" value="Unassembled WGS sequence"/>
</dbReference>
<proteinExistence type="predicted"/>
<dbReference type="PANTHER" id="PTHR43205:SF7">
    <property type="entry name" value="PROSTAGLANDIN REDUCTASE 1"/>
    <property type="match status" value="1"/>
</dbReference>
<organism evidence="3 4">
    <name type="scientific">Paraburkholderia caballeronis</name>
    <dbReference type="NCBI Taxonomy" id="416943"/>
    <lineage>
        <taxon>Bacteria</taxon>
        <taxon>Pseudomonadati</taxon>
        <taxon>Pseudomonadota</taxon>
        <taxon>Betaproteobacteria</taxon>
        <taxon>Burkholderiales</taxon>
        <taxon>Burkholderiaceae</taxon>
        <taxon>Paraburkholderia</taxon>
    </lineage>
</organism>
<dbReference type="InterPro" id="IPR011032">
    <property type="entry name" value="GroES-like_sf"/>
</dbReference>
<protein>
    <recommendedName>
        <fullName evidence="2">Enoyl reductase (ER) domain-containing protein</fullName>
    </recommendedName>
</protein>
<dbReference type="PANTHER" id="PTHR43205">
    <property type="entry name" value="PROSTAGLANDIN REDUCTASE"/>
    <property type="match status" value="1"/>
</dbReference>
<accession>A0A1H7JFY7</accession>
<dbReference type="InterPro" id="IPR041694">
    <property type="entry name" value="ADH_N_2"/>
</dbReference>
<dbReference type="SUPFAM" id="SSF50129">
    <property type="entry name" value="GroES-like"/>
    <property type="match status" value="2"/>
</dbReference>
<dbReference type="AlphaFoldDB" id="A0A1H7JFY7"/>
<evidence type="ECO:0000313" key="3">
    <source>
        <dbReference type="EMBL" id="SEK73324.1"/>
    </source>
</evidence>
<dbReference type="SMART" id="SM00829">
    <property type="entry name" value="PKS_ER"/>
    <property type="match status" value="1"/>
</dbReference>
<gene>
    <name evidence="3" type="ORF">SAMN05192542_103258</name>
</gene>
<dbReference type="EMBL" id="FOAJ01000003">
    <property type="protein sequence ID" value="SEK73324.1"/>
    <property type="molecule type" value="Genomic_DNA"/>
</dbReference>
<dbReference type="InterPro" id="IPR036291">
    <property type="entry name" value="NAD(P)-bd_dom_sf"/>
</dbReference>
<keyword evidence="4" id="KW-1185">Reference proteome</keyword>